<proteinExistence type="predicted"/>
<dbReference type="AlphaFoldDB" id="A0A4R2BVU8"/>
<sequence length="80" mass="8460">MPDTADVIASGDEVRLVDGRRARVVEFDLFAGGLYVLDVDGATLVRQRHEFEPIKWDGDVIGNTGIGVCAKNGSEGGANA</sequence>
<comment type="caution">
    <text evidence="1">The sequence shown here is derived from an EMBL/GenBank/DDBJ whole genome shotgun (WGS) entry which is preliminary data.</text>
</comment>
<accession>A0A4R2BVU8</accession>
<dbReference type="RefSeq" id="WP_132075795.1">
    <property type="nucleotide sequence ID" value="NZ_SLVU01000008.1"/>
</dbReference>
<evidence type="ECO:0000313" key="2">
    <source>
        <dbReference type="Proteomes" id="UP000295043"/>
    </source>
</evidence>
<dbReference type="EMBL" id="SLVU01000008">
    <property type="protein sequence ID" value="TCN30299.1"/>
    <property type="molecule type" value="Genomic_DNA"/>
</dbReference>
<organism evidence="1 2">
    <name type="scientific">Sinorhizobium americanum</name>
    <dbReference type="NCBI Taxonomy" id="194963"/>
    <lineage>
        <taxon>Bacteria</taxon>
        <taxon>Pseudomonadati</taxon>
        <taxon>Pseudomonadota</taxon>
        <taxon>Alphaproteobacteria</taxon>
        <taxon>Hyphomicrobiales</taxon>
        <taxon>Rhizobiaceae</taxon>
        <taxon>Sinorhizobium/Ensifer group</taxon>
        <taxon>Sinorhizobium</taxon>
    </lineage>
</organism>
<gene>
    <name evidence="1" type="ORF">EV184_108173</name>
</gene>
<evidence type="ECO:0000313" key="1">
    <source>
        <dbReference type="EMBL" id="TCN30299.1"/>
    </source>
</evidence>
<dbReference type="Proteomes" id="UP000295043">
    <property type="component" value="Unassembled WGS sequence"/>
</dbReference>
<name>A0A4R2BVU8_9HYPH</name>
<protein>
    <submittedName>
        <fullName evidence="1">Uncharacterized protein</fullName>
    </submittedName>
</protein>
<reference evidence="1 2" key="1">
    <citation type="submission" date="2019-03" db="EMBL/GenBank/DDBJ databases">
        <title>Genomic Encyclopedia of Type Strains, Phase IV (KMG-V): Genome sequencing to study the core and pangenomes of soil and plant-associated prokaryotes.</title>
        <authorList>
            <person name="Whitman W."/>
        </authorList>
    </citation>
    <scope>NUCLEOTIDE SEQUENCE [LARGE SCALE GENOMIC DNA]</scope>
    <source>
        <strain evidence="1 2">23C40</strain>
    </source>
</reference>